<dbReference type="EMBL" id="CAFBLX010000260">
    <property type="protein sequence ID" value="CAB4910499.1"/>
    <property type="molecule type" value="Genomic_DNA"/>
</dbReference>
<feature type="domain" description="HTH luxR-type" evidence="4">
    <location>
        <begin position="42"/>
        <end position="107"/>
    </location>
</feature>
<dbReference type="InterPro" id="IPR000792">
    <property type="entry name" value="Tscrpt_reg_LuxR_C"/>
</dbReference>
<dbReference type="PROSITE" id="PS00622">
    <property type="entry name" value="HTH_LUXR_1"/>
    <property type="match status" value="1"/>
</dbReference>
<evidence type="ECO:0000256" key="2">
    <source>
        <dbReference type="ARBA" id="ARBA00023125"/>
    </source>
</evidence>
<dbReference type="PRINTS" id="PR00038">
    <property type="entry name" value="HTHLUXR"/>
</dbReference>
<sequence>MIESRGRLRYAADLFAELGARTWLRRAEDELRAAGAGPHPREGDAGSGLTGQELRIASLAAAGLTNKEIGEQLYLSARTVGGHLYRVFPKLQITTRSALRDALLRYEGGGR</sequence>
<dbReference type="SUPFAM" id="SSF46894">
    <property type="entry name" value="C-terminal effector domain of the bipartite response regulators"/>
    <property type="match status" value="1"/>
</dbReference>
<dbReference type="GO" id="GO:0003677">
    <property type="term" value="F:DNA binding"/>
    <property type="evidence" value="ECO:0007669"/>
    <property type="project" value="UniProtKB-KW"/>
</dbReference>
<keyword evidence="1" id="KW-0805">Transcription regulation</keyword>
<accession>A0A6J7H461</accession>
<dbReference type="PROSITE" id="PS50043">
    <property type="entry name" value="HTH_LUXR_2"/>
    <property type="match status" value="1"/>
</dbReference>
<evidence type="ECO:0000256" key="3">
    <source>
        <dbReference type="ARBA" id="ARBA00023163"/>
    </source>
</evidence>
<proteinExistence type="predicted"/>
<dbReference type="InterPro" id="IPR016032">
    <property type="entry name" value="Sig_transdc_resp-reg_C-effctor"/>
</dbReference>
<dbReference type="AlphaFoldDB" id="A0A6J7H461"/>
<evidence type="ECO:0000259" key="4">
    <source>
        <dbReference type="PROSITE" id="PS50043"/>
    </source>
</evidence>
<dbReference type="GO" id="GO:0006355">
    <property type="term" value="P:regulation of DNA-templated transcription"/>
    <property type="evidence" value="ECO:0007669"/>
    <property type="project" value="InterPro"/>
</dbReference>
<keyword evidence="2" id="KW-0238">DNA-binding</keyword>
<dbReference type="PANTHER" id="PTHR44688:SF16">
    <property type="entry name" value="DNA-BINDING TRANSCRIPTIONAL ACTIVATOR DEVR_DOSR"/>
    <property type="match status" value="1"/>
</dbReference>
<dbReference type="SMART" id="SM00421">
    <property type="entry name" value="HTH_LUXR"/>
    <property type="match status" value="1"/>
</dbReference>
<protein>
    <submittedName>
        <fullName evidence="5">Unannotated protein</fullName>
    </submittedName>
</protein>
<reference evidence="5" key="1">
    <citation type="submission" date="2020-05" db="EMBL/GenBank/DDBJ databases">
        <authorList>
            <person name="Chiriac C."/>
            <person name="Salcher M."/>
            <person name="Ghai R."/>
            <person name="Kavagutti S V."/>
        </authorList>
    </citation>
    <scope>NUCLEOTIDE SEQUENCE</scope>
</reference>
<evidence type="ECO:0000256" key="1">
    <source>
        <dbReference type="ARBA" id="ARBA00023015"/>
    </source>
</evidence>
<dbReference type="Pfam" id="PF00196">
    <property type="entry name" value="GerE"/>
    <property type="match status" value="1"/>
</dbReference>
<dbReference type="InterPro" id="IPR036388">
    <property type="entry name" value="WH-like_DNA-bd_sf"/>
</dbReference>
<name>A0A6J7H461_9ZZZZ</name>
<evidence type="ECO:0000313" key="5">
    <source>
        <dbReference type="EMBL" id="CAB4910499.1"/>
    </source>
</evidence>
<dbReference type="PANTHER" id="PTHR44688">
    <property type="entry name" value="DNA-BINDING TRANSCRIPTIONAL ACTIVATOR DEVR_DOSR"/>
    <property type="match status" value="1"/>
</dbReference>
<organism evidence="5">
    <name type="scientific">freshwater metagenome</name>
    <dbReference type="NCBI Taxonomy" id="449393"/>
    <lineage>
        <taxon>unclassified sequences</taxon>
        <taxon>metagenomes</taxon>
        <taxon>ecological metagenomes</taxon>
    </lineage>
</organism>
<dbReference type="CDD" id="cd06170">
    <property type="entry name" value="LuxR_C_like"/>
    <property type="match status" value="1"/>
</dbReference>
<dbReference type="Gene3D" id="1.10.10.10">
    <property type="entry name" value="Winged helix-like DNA-binding domain superfamily/Winged helix DNA-binding domain"/>
    <property type="match status" value="1"/>
</dbReference>
<gene>
    <name evidence="5" type="ORF">UFOPK3472_02999</name>
</gene>
<keyword evidence="3" id="KW-0804">Transcription</keyword>